<dbReference type="EMBL" id="BPQB01000070">
    <property type="protein sequence ID" value="GJE97315.1"/>
    <property type="molecule type" value="Genomic_DNA"/>
</dbReference>
<dbReference type="AlphaFoldDB" id="A0A9P3LJF0"/>
<dbReference type="Proteomes" id="UP000703269">
    <property type="component" value="Unassembled WGS sequence"/>
</dbReference>
<keyword evidence="2" id="KW-1185">Reference proteome</keyword>
<gene>
    <name evidence="1" type="ORF">PsYK624_135310</name>
</gene>
<proteinExistence type="predicted"/>
<name>A0A9P3LJF0_9APHY</name>
<reference evidence="1 2" key="1">
    <citation type="submission" date="2021-08" db="EMBL/GenBank/DDBJ databases">
        <title>Draft Genome Sequence of Phanerochaete sordida strain YK-624.</title>
        <authorList>
            <person name="Mori T."/>
            <person name="Dohra H."/>
            <person name="Suzuki T."/>
            <person name="Kawagishi H."/>
            <person name="Hirai H."/>
        </authorList>
    </citation>
    <scope>NUCLEOTIDE SEQUENCE [LARGE SCALE GENOMIC DNA]</scope>
    <source>
        <strain evidence="1 2">YK-624</strain>
    </source>
</reference>
<evidence type="ECO:0000313" key="2">
    <source>
        <dbReference type="Proteomes" id="UP000703269"/>
    </source>
</evidence>
<protein>
    <submittedName>
        <fullName evidence="1">Uncharacterized protein</fullName>
    </submittedName>
</protein>
<organism evidence="1 2">
    <name type="scientific">Phanerochaete sordida</name>
    <dbReference type="NCBI Taxonomy" id="48140"/>
    <lineage>
        <taxon>Eukaryota</taxon>
        <taxon>Fungi</taxon>
        <taxon>Dikarya</taxon>
        <taxon>Basidiomycota</taxon>
        <taxon>Agaricomycotina</taxon>
        <taxon>Agaricomycetes</taxon>
        <taxon>Polyporales</taxon>
        <taxon>Phanerochaetaceae</taxon>
        <taxon>Phanerochaete</taxon>
    </lineage>
</organism>
<accession>A0A9P3LJF0</accession>
<comment type="caution">
    <text evidence="1">The sequence shown here is derived from an EMBL/GenBank/DDBJ whole genome shotgun (WGS) entry which is preliminary data.</text>
</comment>
<evidence type="ECO:0000313" key="1">
    <source>
        <dbReference type="EMBL" id="GJE97315.1"/>
    </source>
</evidence>
<sequence>MSYIQRSSIPTHVGDMQDTHAASYQGQFEALDMAAGPIDEDFILPENVYDATNTARSKLFSSTPGINHQERFSLHPSLPQGTIDTHIVGRVGSPPPADDVPDMAWSGDSVSTSSGSFEQSYAAHYAAARPRLESSVNTLVDRFCGLNVAPKSAWYLELEMGEIEDTHITYCDVPGYNRDEIVADTLQYNPTDADRALLNAPYLGCCELPSDDEDDGGDEYMFDVRD</sequence>